<keyword evidence="2" id="KW-1185">Reference proteome</keyword>
<gene>
    <name evidence="1" type="ORF">EV378_7027</name>
</gene>
<dbReference type="EMBL" id="SMFZ01000002">
    <property type="protein sequence ID" value="TCK23016.1"/>
    <property type="molecule type" value="Genomic_DNA"/>
</dbReference>
<evidence type="ECO:0000313" key="2">
    <source>
        <dbReference type="Proteomes" id="UP000295560"/>
    </source>
</evidence>
<dbReference type="AlphaFoldDB" id="A0A4V2PI30"/>
<evidence type="ECO:0000313" key="1">
    <source>
        <dbReference type="EMBL" id="TCK23016.1"/>
    </source>
</evidence>
<dbReference type="InterPro" id="IPR012349">
    <property type="entry name" value="Split_barrel_FMN-bd"/>
</dbReference>
<organism evidence="1 2">
    <name type="scientific">Pseudonocardia endophytica</name>
    <dbReference type="NCBI Taxonomy" id="401976"/>
    <lineage>
        <taxon>Bacteria</taxon>
        <taxon>Bacillati</taxon>
        <taxon>Actinomycetota</taxon>
        <taxon>Actinomycetes</taxon>
        <taxon>Pseudonocardiales</taxon>
        <taxon>Pseudonocardiaceae</taxon>
        <taxon>Pseudonocardia</taxon>
    </lineage>
</organism>
<dbReference type="OrthoDB" id="3296989at2"/>
<protein>
    <submittedName>
        <fullName evidence="1">Uncharacterized protein DUF385</fullName>
    </submittedName>
</protein>
<proteinExistence type="predicted"/>
<name>A0A4V2PI30_PSEEN</name>
<reference evidence="1 2" key="1">
    <citation type="submission" date="2019-03" db="EMBL/GenBank/DDBJ databases">
        <title>Sequencing the genomes of 1000 actinobacteria strains.</title>
        <authorList>
            <person name="Klenk H.-P."/>
        </authorList>
    </citation>
    <scope>NUCLEOTIDE SEQUENCE [LARGE SCALE GENOMIC DNA]</scope>
    <source>
        <strain evidence="1 2">DSM 44969</strain>
    </source>
</reference>
<sequence length="158" mass="17263">MPARRDGTPPRWLRPTNRVLMTLKRLGVGSMKELPVLTLPGRRSGQPRRTPVSVLEFEGGRYLLCGYPTAEWPRNARANGNRGTLNVSGADEAIRLVELDEPDALEILRVWPVEIPHGAKVMKDAGVVDEVSPEAFEGLVGRCPVFRIEPDGAAGDGT</sequence>
<accession>A0A4V2PI30</accession>
<comment type="caution">
    <text evidence="1">The sequence shown here is derived from an EMBL/GenBank/DDBJ whole genome shotgun (WGS) entry which is preliminary data.</text>
</comment>
<dbReference type="Gene3D" id="2.30.110.10">
    <property type="entry name" value="Electron Transport, Fmn-binding Protein, Chain A"/>
    <property type="match status" value="1"/>
</dbReference>
<dbReference type="Proteomes" id="UP000295560">
    <property type="component" value="Unassembled WGS sequence"/>
</dbReference>